<sequence length="323" mass="36707">MSFQIIILEADQLDLKAYSILQQQSFAEVFNRSQVDGSHLDSSFFEWKYNTPAGKARIAVAEENGEMLASVAMYPVKLIEKNKIFKSWHFVEAATLPKARGKGMFKKCMQALMDTLQNDELIYVSPNKNSVSATKNIGFKESCYVPFYGKLVFNLPSKPVDNFGKQLFFDSNQDSYAEALALSSPRMVLRSAEYMNWRYNAHPHVSYYSLSPVRNGKIQGNIVLRPVQVKQKKLLLIMEFHTINSAVEREMLDFLAKVAKAEKCILAGIFSRGAALPAFTSSGLIKVPVFLMPKNHIVMEHRKYSSLFSKTDWFMQSGDWDAF</sequence>
<organism evidence="2 3">
    <name type="scientific">Lacibacter cauensis</name>
    <dbReference type="NCBI Taxonomy" id="510947"/>
    <lineage>
        <taxon>Bacteria</taxon>
        <taxon>Pseudomonadati</taxon>
        <taxon>Bacteroidota</taxon>
        <taxon>Chitinophagia</taxon>
        <taxon>Chitinophagales</taxon>
        <taxon>Chitinophagaceae</taxon>
        <taxon>Lacibacter</taxon>
    </lineage>
</organism>
<dbReference type="OrthoDB" id="5570877at2"/>
<dbReference type="EMBL" id="VLLE01000006">
    <property type="protein sequence ID" value="TWI79085.1"/>
    <property type="molecule type" value="Genomic_DNA"/>
</dbReference>
<evidence type="ECO:0000313" key="2">
    <source>
        <dbReference type="EMBL" id="TWI79085.1"/>
    </source>
</evidence>
<protein>
    <submittedName>
        <fullName evidence="2">Acetyltransferase (GNAT) family protein</fullName>
    </submittedName>
</protein>
<dbReference type="Gene3D" id="3.40.630.30">
    <property type="match status" value="1"/>
</dbReference>
<evidence type="ECO:0000313" key="3">
    <source>
        <dbReference type="Proteomes" id="UP000316167"/>
    </source>
</evidence>
<dbReference type="RefSeq" id="WP_144887867.1">
    <property type="nucleotide sequence ID" value="NZ_VLLE01000006.1"/>
</dbReference>
<feature type="domain" description="N-acetyltransferase" evidence="1">
    <location>
        <begin position="5"/>
        <end position="161"/>
    </location>
</feature>
<dbReference type="GO" id="GO:0016747">
    <property type="term" value="F:acyltransferase activity, transferring groups other than amino-acyl groups"/>
    <property type="evidence" value="ECO:0007669"/>
    <property type="project" value="InterPro"/>
</dbReference>
<dbReference type="PROSITE" id="PS51186">
    <property type="entry name" value="GNAT"/>
    <property type="match status" value="1"/>
</dbReference>
<dbReference type="InterPro" id="IPR016181">
    <property type="entry name" value="Acyl_CoA_acyltransferase"/>
</dbReference>
<keyword evidence="2" id="KW-0808">Transferase</keyword>
<dbReference type="InterPro" id="IPR000182">
    <property type="entry name" value="GNAT_dom"/>
</dbReference>
<keyword evidence="3" id="KW-1185">Reference proteome</keyword>
<evidence type="ECO:0000259" key="1">
    <source>
        <dbReference type="PROSITE" id="PS51186"/>
    </source>
</evidence>
<dbReference type="AlphaFoldDB" id="A0A562SCK3"/>
<dbReference type="SUPFAM" id="SSF55729">
    <property type="entry name" value="Acyl-CoA N-acyltransferases (Nat)"/>
    <property type="match status" value="1"/>
</dbReference>
<dbReference type="Pfam" id="PF13527">
    <property type="entry name" value="Acetyltransf_9"/>
    <property type="match status" value="1"/>
</dbReference>
<accession>A0A562SCK3</accession>
<proteinExistence type="predicted"/>
<gene>
    <name evidence="2" type="ORF">IQ13_3483</name>
</gene>
<dbReference type="Proteomes" id="UP000316167">
    <property type="component" value="Unassembled WGS sequence"/>
</dbReference>
<name>A0A562SCK3_9BACT</name>
<reference evidence="2 3" key="1">
    <citation type="journal article" date="2015" name="Stand. Genomic Sci.">
        <title>Genomic Encyclopedia of Bacterial and Archaeal Type Strains, Phase III: the genomes of soil and plant-associated and newly described type strains.</title>
        <authorList>
            <person name="Whitman W.B."/>
            <person name="Woyke T."/>
            <person name="Klenk H.P."/>
            <person name="Zhou Y."/>
            <person name="Lilburn T.G."/>
            <person name="Beck B.J."/>
            <person name="De Vos P."/>
            <person name="Vandamme P."/>
            <person name="Eisen J.A."/>
            <person name="Garrity G."/>
            <person name="Hugenholtz P."/>
            <person name="Kyrpides N.C."/>
        </authorList>
    </citation>
    <scope>NUCLEOTIDE SEQUENCE [LARGE SCALE GENOMIC DNA]</scope>
    <source>
        <strain evidence="2 3">CGMCC 1.7271</strain>
    </source>
</reference>
<comment type="caution">
    <text evidence="2">The sequence shown here is derived from an EMBL/GenBank/DDBJ whole genome shotgun (WGS) entry which is preliminary data.</text>
</comment>